<organism evidence="1 2">
    <name type="scientific">Alcaligenes xylosoxydans xylosoxydans</name>
    <name type="common">Achromobacter xylosoxidans</name>
    <dbReference type="NCBI Taxonomy" id="85698"/>
    <lineage>
        <taxon>Bacteria</taxon>
        <taxon>Pseudomonadati</taxon>
        <taxon>Pseudomonadota</taxon>
        <taxon>Betaproteobacteria</taxon>
        <taxon>Burkholderiales</taxon>
        <taxon>Alcaligenaceae</taxon>
        <taxon>Achromobacter</taxon>
    </lineage>
</organism>
<comment type="caution">
    <text evidence="1">The sequence shown here is derived from an EMBL/GenBank/DDBJ whole genome shotgun (WGS) entry which is preliminary data.</text>
</comment>
<dbReference type="KEGG" id="axx:ERS451415_02583"/>
<protein>
    <submittedName>
        <fullName evidence="1">DUF2971 domain-containing protein</fullName>
    </submittedName>
</protein>
<evidence type="ECO:0000313" key="1">
    <source>
        <dbReference type="EMBL" id="MCZ8403973.1"/>
    </source>
</evidence>
<reference evidence="1" key="1">
    <citation type="submission" date="2022-12" db="EMBL/GenBank/DDBJ databases">
        <authorList>
            <person name="Voronina O.L."/>
            <person name="Kunda M.S."/>
            <person name="Ryzhova N."/>
            <person name="Aksenova E.I."/>
        </authorList>
    </citation>
    <scope>NUCLEOTIDE SEQUENCE</scope>
    <source>
        <strain evidence="1">SCCH136:Ach223948</strain>
    </source>
</reference>
<dbReference type="Proteomes" id="UP001141992">
    <property type="component" value="Unassembled WGS sequence"/>
</dbReference>
<dbReference type="AlphaFoldDB" id="A0A0D6HGT8"/>
<gene>
    <name evidence="1" type="ORF">O9570_21130</name>
</gene>
<dbReference type="InterPro" id="IPR021352">
    <property type="entry name" value="DUF2971"/>
</dbReference>
<name>A0A0D6HGT8_ALCXX</name>
<evidence type="ECO:0000313" key="2">
    <source>
        <dbReference type="Proteomes" id="UP001141992"/>
    </source>
</evidence>
<dbReference type="eggNOG" id="ENOG50317JA">
    <property type="taxonomic scope" value="Bacteria"/>
</dbReference>
<dbReference type="Pfam" id="PF11185">
    <property type="entry name" value="DUF2971"/>
    <property type="match status" value="1"/>
</dbReference>
<accession>A0A0D6HGT8</accession>
<proteinExistence type="predicted"/>
<dbReference type="RefSeq" id="WP_024068702.1">
    <property type="nucleotide sequence ID" value="NZ_CP054571.1"/>
</dbReference>
<sequence length="211" mass="24432">MATSLRRYTELPYLIDYLQSGELALLNPKAWDDRNDSFYIEEYARAKRLLGIYALCLAEASETYHHWRVFSHGSGGVCIEFDKEKLIEQVRAVPDLRAEAVQYRTIKSLREQPPAEADLPFLKRHAFRDEKEFRLFVCRKMRDTPVLRIPVSPATIKRVTLSPWLPATVCDQVKKALKSIKGCEKLRVFRSTLVENEDWKKFASAGRKDPA</sequence>
<dbReference type="EMBL" id="JAPZVI010000019">
    <property type="protein sequence ID" value="MCZ8403973.1"/>
    <property type="molecule type" value="Genomic_DNA"/>
</dbReference>